<evidence type="ECO:0000256" key="1">
    <source>
        <dbReference type="ARBA" id="ARBA00000085"/>
    </source>
</evidence>
<evidence type="ECO:0000256" key="8">
    <source>
        <dbReference type="ARBA" id="ARBA00023012"/>
    </source>
</evidence>
<comment type="caution">
    <text evidence="13">The sequence shown here is derived from an EMBL/GenBank/DDBJ whole genome shotgun (WGS) entry which is preliminary data.</text>
</comment>
<feature type="domain" description="Histidine kinase/HSP90-like ATPase" evidence="11">
    <location>
        <begin position="332"/>
        <end position="420"/>
    </location>
</feature>
<gene>
    <name evidence="13" type="ORF">JD276_11740</name>
</gene>
<keyword evidence="10" id="KW-0472">Membrane</keyword>
<feature type="transmembrane region" description="Helical" evidence="10">
    <location>
        <begin position="122"/>
        <end position="140"/>
    </location>
</feature>
<dbReference type="Gene3D" id="1.20.5.1930">
    <property type="match status" value="1"/>
</dbReference>
<dbReference type="InterPro" id="IPR036890">
    <property type="entry name" value="HATPase_C_sf"/>
</dbReference>
<dbReference type="InterPro" id="IPR003594">
    <property type="entry name" value="HATPase_dom"/>
</dbReference>
<feature type="region of interest" description="Disordered" evidence="9">
    <location>
        <begin position="232"/>
        <end position="260"/>
    </location>
</feature>
<dbReference type="PANTHER" id="PTHR24421">
    <property type="entry name" value="NITRATE/NITRITE SENSOR PROTEIN NARX-RELATED"/>
    <property type="match status" value="1"/>
</dbReference>
<keyword evidence="4" id="KW-0808">Transferase</keyword>
<evidence type="ECO:0000259" key="11">
    <source>
        <dbReference type="Pfam" id="PF02518"/>
    </source>
</evidence>
<dbReference type="InterPro" id="IPR011712">
    <property type="entry name" value="Sig_transdc_His_kin_sub3_dim/P"/>
</dbReference>
<keyword evidence="6 13" id="KW-0418">Kinase</keyword>
<organism evidence="13 14">
    <name type="scientific">Leucobacter chromiisoli</name>
    <dbReference type="NCBI Taxonomy" id="2796471"/>
    <lineage>
        <taxon>Bacteria</taxon>
        <taxon>Bacillati</taxon>
        <taxon>Actinomycetota</taxon>
        <taxon>Actinomycetes</taxon>
        <taxon>Micrococcales</taxon>
        <taxon>Microbacteriaceae</taxon>
        <taxon>Leucobacter</taxon>
    </lineage>
</organism>
<dbReference type="InterPro" id="IPR050482">
    <property type="entry name" value="Sensor_HK_TwoCompSys"/>
</dbReference>
<keyword evidence="5" id="KW-0547">Nucleotide-binding</keyword>
<feature type="transmembrane region" description="Helical" evidence="10">
    <location>
        <begin position="78"/>
        <end position="102"/>
    </location>
</feature>
<evidence type="ECO:0000256" key="2">
    <source>
        <dbReference type="ARBA" id="ARBA00012438"/>
    </source>
</evidence>
<name>A0A934UVP7_9MICO</name>
<evidence type="ECO:0000256" key="5">
    <source>
        <dbReference type="ARBA" id="ARBA00022741"/>
    </source>
</evidence>
<keyword evidence="7" id="KW-0067">ATP-binding</keyword>
<evidence type="ECO:0000256" key="6">
    <source>
        <dbReference type="ARBA" id="ARBA00022777"/>
    </source>
</evidence>
<evidence type="ECO:0000313" key="13">
    <source>
        <dbReference type="EMBL" id="MBK0419706.1"/>
    </source>
</evidence>
<evidence type="ECO:0000256" key="9">
    <source>
        <dbReference type="SAM" id="MobiDB-lite"/>
    </source>
</evidence>
<evidence type="ECO:0000256" key="3">
    <source>
        <dbReference type="ARBA" id="ARBA00022553"/>
    </source>
</evidence>
<feature type="domain" description="Signal transduction histidine kinase subgroup 3 dimerisation and phosphoacceptor" evidence="12">
    <location>
        <begin position="200"/>
        <end position="236"/>
    </location>
</feature>
<sequence length="423" mass="44917">MFQQHVSHAGALRRLFGRPSVQAAAYLLVAAAVVGFGLVRFWDVFSLVPDDARPPGWAVAVPFASCGLVLLKRRAPLLGLVAAAVLFVSDLLLLGSIVTLIVLLEMLHSYTVVLGGAGRRRVLLGVAIATVVLAAAAWAVTGELRMGVLIGLQFGAMLGFAFWYANSIAQSQELVGLYRQRAEDASRLAELDREAAVRSERERMARELHDVVAGHVAAVAIRSEAALTGAGSDADERIASGDRTGGREREAEDGRDGGREREALRAARDASLDAHGALRSMIAVLRKGTDDIAAPVGRELIPKLVEEARRSGVRVTLIDEAEGPLAPPVDHALGRVVQEALANCARHASGADVEVRLEADGREIVASVVSRGGRALARPGLEGTGMGLEMLAERVRATGGRFEAGAEDGGWAVRARLPREERR</sequence>
<keyword evidence="8" id="KW-0902">Two-component regulatory system</keyword>
<reference evidence="13" key="1">
    <citation type="submission" date="2020-12" db="EMBL/GenBank/DDBJ databases">
        <title>Leucobacter sp. CAS1, isolated from Chromium sludge.</title>
        <authorList>
            <person name="Xu Z."/>
        </authorList>
    </citation>
    <scope>NUCLEOTIDE SEQUENCE</scope>
    <source>
        <strain evidence="13">CSA1</strain>
    </source>
</reference>
<dbReference type="GO" id="GO:0016020">
    <property type="term" value="C:membrane"/>
    <property type="evidence" value="ECO:0007669"/>
    <property type="project" value="InterPro"/>
</dbReference>
<evidence type="ECO:0000313" key="14">
    <source>
        <dbReference type="Proteomes" id="UP000608530"/>
    </source>
</evidence>
<dbReference type="EMBL" id="JAEHOH010000015">
    <property type="protein sequence ID" value="MBK0419706.1"/>
    <property type="molecule type" value="Genomic_DNA"/>
</dbReference>
<dbReference type="EC" id="2.7.13.3" evidence="2"/>
<dbReference type="Proteomes" id="UP000608530">
    <property type="component" value="Unassembled WGS sequence"/>
</dbReference>
<dbReference type="Pfam" id="PF02518">
    <property type="entry name" value="HATPase_c"/>
    <property type="match status" value="1"/>
</dbReference>
<dbReference type="GO" id="GO:0005524">
    <property type="term" value="F:ATP binding"/>
    <property type="evidence" value="ECO:0007669"/>
    <property type="project" value="UniProtKB-KW"/>
</dbReference>
<feature type="compositionally biased region" description="Basic and acidic residues" evidence="9">
    <location>
        <begin position="234"/>
        <end position="260"/>
    </location>
</feature>
<dbReference type="Pfam" id="PF07730">
    <property type="entry name" value="HisKA_3"/>
    <property type="match status" value="1"/>
</dbReference>
<accession>A0A934UVP7</accession>
<dbReference type="GO" id="GO:0046983">
    <property type="term" value="F:protein dimerization activity"/>
    <property type="evidence" value="ECO:0007669"/>
    <property type="project" value="InterPro"/>
</dbReference>
<dbReference type="RefSeq" id="WP_200115841.1">
    <property type="nucleotide sequence ID" value="NZ_JAEHOH010000015.1"/>
</dbReference>
<keyword evidence="14" id="KW-1185">Reference proteome</keyword>
<dbReference type="Gene3D" id="3.30.565.10">
    <property type="entry name" value="Histidine kinase-like ATPase, C-terminal domain"/>
    <property type="match status" value="1"/>
</dbReference>
<proteinExistence type="predicted"/>
<dbReference type="CDD" id="cd16917">
    <property type="entry name" value="HATPase_UhpB-NarQ-NarX-like"/>
    <property type="match status" value="1"/>
</dbReference>
<evidence type="ECO:0000256" key="4">
    <source>
        <dbReference type="ARBA" id="ARBA00022679"/>
    </source>
</evidence>
<feature type="transmembrane region" description="Helical" evidence="10">
    <location>
        <begin position="147"/>
        <end position="165"/>
    </location>
</feature>
<dbReference type="AlphaFoldDB" id="A0A934UVP7"/>
<feature type="transmembrane region" description="Helical" evidence="10">
    <location>
        <begin position="54"/>
        <end position="71"/>
    </location>
</feature>
<comment type="catalytic activity">
    <reaction evidence="1">
        <text>ATP + protein L-histidine = ADP + protein N-phospho-L-histidine.</text>
        <dbReference type="EC" id="2.7.13.3"/>
    </reaction>
</comment>
<feature type="transmembrane region" description="Helical" evidence="10">
    <location>
        <begin position="23"/>
        <end position="42"/>
    </location>
</feature>
<dbReference type="GO" id="GO:0000155">
    <property type="term" value="F:phosphorelay sensor kinase activity"/>
    <property type="evidence" value="ECO:0007669"/>
    <property type="project" value="InterPro"/>
</dbReference>
<evidence type="ECO:0000256" key="10">
    <source>
        <dbReference type="SAM" id="Phobius"/>
    </source>
</evidence>
<keyword evidence="10" id="KW-0812">Transmembrane</keyword>
<dbReference type="PANTHER" id="PTHR24421:SF10">
    <property type="entry name" value="NITRATE_NITRITE SENSOR PROTEIN NARQ"/>
    <property type="match status" value="1"/>
</dbReference>
<keyword evidence="10" id="KW-1133">Transmembrane helix</keyword>
<keyword evidence="3" id="KW-0597">Phosphoprotein</keyword>
<evidence type="ECO:0000259" key="12">
    <source>
        <dbReference type="Pfam" id="PF07730"/>
    </source>
</evidence>
<protein>
    <recommendedName>
        <fullName evidence="2">histidine kinase</fullName>
        <ecNumber evidence="2">2.7.13.3</ecNumber>
    </recommendedName>
</protein>
<dbReference type="SUPFAM" id="SSF55874">
    <property type="entry name" value="ATPase domain of HSP90 chaperone/DNA topoisomerase II/histidine kinase"/>
    <property type="match status" value="1"/>
</dbReference>
<evidence type="ECO:0000256" key="7">
    <source>
        <dbReference type="ARBA" id="ARBA00022840"/>
    </source>
</evidence>